<protein>
    <recommendedName>
        <fullName evidence="6">Large ribosomal subunit protein bL27m</fullName>
    </recommendedName>
</protein>
<feature type="compositionally biased region" description="Basic residues" evidence="7">
    <location>
        <begin position="248"/>
        <end position="269"/>
    </location>
</feature>
<evidence type="ECO:0000256" key="1">
    <source>
        <dbReference type="ARBA" id="ARBA00004173"/>
    </source>
</evidence>
<dbReference type="GeneID" id="25324142"/>
<evidence type="ECO:0000256" key="2">
    <source>
        <dbReference type="ARBA" id="ARBA00010797"/>
    </source>
</evidence>
<evidence type="ECO:0000313" key="9">
    <source>
        <dbReference type="Proteomes" id="UP000054342"/>
    </source>
</evidence>
<dbReference type="RefSeq" id="XP_013318252.1">
    <property type="nucleotide sequence ID" value="XM_013462798.1"/>
</dbReference>
<proteinExistence type="inferred from homology"/>
<keyword evidence="5" id="KW-0687">Ribonucleoprotein</keyword>
<dbReference type="Proteomes" id="UP000054342">
    <property type="component" value="Unassembled WGS sequence"/>
</dbReference>
<comment type="subcellular location">
    <subcellularLocation>
        <location evidence="1">Mitochondrion</location>
    </subcellularLocation>
</comment>
<dbReference type="GO" id="GO:0003735">
    <property type="term" value="F:structural constituent of ribosome"/>
    <property type="evidence" value="ECO:0007669"/>
    <property type="project" value="InterPro"/>
</dbReference>
<accession>A0A0D2EPY8</accession>
<dbReference type="AlphaFoldDB" id="A0A0D2EPY8"/>
<dbReference type="PANTHER" id="PTHR15893:SF0">
    <property type="entry name" value="LARGE RIBOSOMAL SUBUNIT PROTEIN BL27M"/>
    <property type="match status" value="1"/>
</dbReference>
<sequence length="269" mass="29496">MLQPRLSRSVTSADASLAALASSLNALSLCSSHKAFHPRTSINFVRHASHAAQGRANGPTDSAGRRLGAKKTASEYVAPGHIIFKQRGTKWHPGDNVGIGKDHTIFALEYGYVRYYRDPLKHPKRRYIGVALEKEGPGSQLPLPPNAPSRRRLGMYATPIKQQDADKDFMEAHLSGHSHVAFRDGATPTPSPPTITRQGTYREANVSIGRAAERKGVKVRAYDRGDRWLAWRRRAARVKAAMEAKVSKGTKKSKGKKSNKGAKIGGKMR</sequence>
<comment type="similarity">
    <text evidence="2">Belongs to the bacterial ribosomal protein bL27 family.</text>
</comment>
<dbReference type="Gene3D" id="2.40.50.100">
    <property type="match status" value="1"/>
</dbReference>
<evidence type="ECO:0000256" key="3">
    <source>
        <dbReference type="ARBA" id="ARBA00022980"/>
    </source>
</evidence>
<feature type="region of interest" description="Disordered" evidence="7">
    <location>
        <begin position="242"/>
        <end position="269"/>
    </location>
</feature>
<evidence type="ECO:0000313" key="8">
    <source>
        <dbReference type="EMBL" id="KIW57668.1"/>
    </source>
</evidence>
<dbReference type="PANTHER" id="PTHR15893">
    <property type="entry name" value="RIBOSOMAL PROTEIN L27"/>
    <property type="match status" value="1"/>
</dbReference>
<keyword evidence="3 8" id="KW-0689">Ribosomal protein</keyword>
<dbReference type="OrthoDB" id="1867012at2759"/>
<name>A0A0D2EPY8_9EURO</name>
<dbReference type="NCBIfam" id="TIGR00062">
    <property type="entry name" value="L27"/>
    <property type="match status" value="1"/>
</dbReference>
<dbReference type="STRING" id="348802.A0A0D2EPY8"/>
<dbReference type="GO" id="GO:0006412">
    <property type="term" value="P:translation"/>
    <property type="evidence" value="ECO:0007669"/>
    <property type="project" value="InterPro"/>
</dbReference>
<dbReference type="FunFam" id="2.40.50.100:FF:000042">
    <property type="entry name" value="50S ribosomal protein L27"/>
    <property type="match status" value="1"/>
</dbReference>
<evidence type="ECO:0000256" key="4">
    <source>
        <dbReference type="ARBA" id="ARBA00023128"/>
    </source>
</evidence>
<dbReference type="PRINTS" id="PR00063">
    <property type="entry name" value="RIBOSOMALL27"/>
</dbReference>
<evidence type="ECO:0000256" key="5">
    <source>
        <dbReference type="ARBA" id="ARBA00023274"/>
    </source>
</evidence>
<dbReference type="EMBL" id="KN847318">
    <property type="protein sequence ID" value="KIW57668.1"/>
    <property type="molecule type" value="Genomic_DNA"/>
</dbReference>
<keyword evidence="4" id="KW-0496">Mitochondrion</keyword>
<dbReference type="GO" id="GO:0005762">
    <property type="term" value="C:mitochondrial large ribosomal subunit"/>
    <property type="evidence" value="ECO:0007669"/>
    <property type="project" value="TreeGrafter"/>
</dbReference>
<dbReference type="HOGENOM" id="CLU_062495_1_1_1"/>
<evidence type="ECO:0000256" key="6">
    <source>
        <dbReference type="ARBA" id="ARBA00035267"/>
    </source>
</evidence>
<dbReference type="SUPFAM" id="SSF110324">
    <property type="entry name" value="Ribosomal L27 protein-like"/>
    <property type="match status" value="1"/>
</dbReference>
<reference evidence="8 9" key="1">
    <citation type="submission" date="2015-01" db="EMBL/GenBank/DDBJ databases">
        <title>The Genome Sequence of Exophiala xenobiotica CBS118157.</title>
        <authorList>
            <consortium name="The Broad Institute Genomics Platform"/>
            <person name="Cuomo C."/>
            <person name="de Hoog S."/>
            <person name="Gorbushina A."/>
            <person name="Stielow B."/>
            <person name="Teixiera M."/>
            <person name="Abouelleil A."/>
            <person name="Chapman S.B."/>
            <person name="Priest M."/>
            <person name="Young S.K."/>
            <person name="Wortman J."/>
            <person name="Nusbaum C."/>
            <person name="Birren B."/>
        </authorList>
    </citation>
    <scope>NUCLEOTIDE SEQUENCE [LARGE SCALE GENOMIC DNA]</scope>
    <source>
        <strain evidence="8 9">CBS 118157</strain>
    </source>
</reference>
<keyword evidence="9" id="KW-1185">Reference proteome</keyword>
<gene>
    <name evidence="8" type="ORF">PV05_02234</name>
</gene>
<organism evidence="8 9">
    <name type="scientific">Exophiala xenobiotica</name>
    <dbReference type="NCBI Taxonomy" id="348802"/>
    <lineage>
        <taxon>Eukaryota</taxon>
        <taxon>Fungi</taxon>
        <taxon>Dikarya</taxon>
        <taxon>Ascomycota</taxon>
        <taxon>Pezizomycotina</taxon>
        <taxon>Eurotiomycetes</taxon>
        <taxon>Chaetothyriomycetidae</taxon>
        <taxon>Chaetothyriales</taxon>
        <taxon>Herpotrichiellaceae</taxon>
        <taxon>Exophiala</taxon>
    </lineage>
</organism>
<dbReference type="Pfam" id="PF01016">
    <property type="entry name" value="Ribosomal_L27"/>
    <property type="match status" value="1"/>
</dbReference>
<evidence type="ECO:0000256" key="7">
    <source>
        <dbReference type="SAM" id="MobiDB-lite"/>
    </source>
</evidence>
<dbReference type="InterPro" id="IPR001684">
    <property type="entry name" value="Ribosomal_bL27"/>
</dbReference>